<organism evidence="1 2">
    <name type="scientific">Roseovarius litoreus</name>
    <dbReference type="NCBI Taxonomy" id="1155722"/>
    <lineage>
        <taxon>Bacteria</taxon>
        <taxon>Pseudomonadati</taxon>
        <taxon>Pseudomonadota</taxon>
        <taxon>Alphaproteobacteria</taxon>
        <taxon>Rhodobacterales</taxon>
        <taxon>Roseobacteraceae</taxon>
        <taxon>Roseovarius</taxon>
    </lineage>
</organism>
<dbReference type="AlphaFoldDB" id="A0A1M7DUB6"/>
<name>A0A1M7DUB6_9RHOB</name>
<proteinExistence type="predicted"/>
<gene>
    <name evidence="1" type="ORF">SAMN05443432_10362</name>
</gene>
<protein>
    <recommendedName>
        <fullName evidence="3">Transcriptional regulator, TetR family</fullName>
    </recommendedName>
</protein>
<evidence type="ECO:0000313" key="1">
    <source>
        <dbReference type="EMBL" id="SHL82973.1"/>
    </source>
</evidence>
<dbReference type="EMBL" id="FRCB01000003">
    <property type="protein sequence ID" value="SHL82973.1"/>
    <property type="molecule type" value="Genomic_DNA"/>
</dbReference>
<evidence type="ECO:0000313" key="2">
    <source>
        <dbReference type="Proteomes" id="UP000322545"/>
    </source>
</evidence>
<dbReference type="Proteomes" id="UP000322545">
    <property type="component" value="Unassembled WGS sequence"/>
</dbReference>
<dbReference type="RefSeq" id="WP_149778881.1">
    <property type="nucleotide sequence ID" value="NZ_FRCB01000003.1"/>
</dbReference>
<sequence length="259" mass="29778">MRKPDAAQKAALLDRIRSNEWFDIEEFLSEPDLVTSLWADEVAKAASDHIADNRWEAFALAGIRQYAHADSLAEVKIANIVKQAGYSRSTFFRIFDNLTKYQLRLYQLVSQLSVDVYKQRLFAKARSPLDFANFTINLFYSADCTIPNDWVAMLWKKYGHLGHESFHPQLADISRIITQFTQKHRALGYAELTVSEVHPVVCLYEREVLESRLGPQPSFPSAEQSLRWKRMLFGLVADPKVLERASSGGRHPSFLDYYK</sequence>
<keyword evidence="2" id="KW-1185">Reference proteome</keyword>
<evidence type="ECO:0008006" key="3">
    <source>
        <dbReference type="Google" id="ProtNLM"/>
    </source>
</evidence>
<reference evidence="1 2" key="1">
    <citation type="submission" date="2016-11" db="EMBL/GenBank/DDBJ databases">
        <authorList>
            <person name="Varghese N."/>
            <person name="Submissions S."/>
        </authorList>
    </citation>
    <scope>NUCLEOTIDE SEQUENCE [LARGE SCALE GENOMIC DNA]</scope>
    <source>
        <strain evidence="1 2">DSM 28249</strain>
    </source>
</reference>
<accession>A0A1M7DUB6</accession>